<dbReference type="GO" id="GO:0004930">
    <property type="term" value="F:G protein-coupled receptor activity"/>
    <property type="evidence" value="ECO:0007669"/>
    <property type="project" value="InterPro"/>
</dbReference>
<comment type="caution">
    <text evidence="11">The sequence shown here is derived from an EMBL/GenBank/DDBJ whole genome shotgun (WGS) entry which is preliminary data.</text>
</comment>
<dbReference type="Gene3D" id="3.40.50.2300">
    <property type="match status" value="1"/>
</dbReference>
<feature type="domain" description="Receptor ligand binding region" evidence="10">
    <location>
        <begin position="84"/>
        <end position="312"/>
    </location>
</feature>
<evidence type="ECO:0000256" key="9">
    <source>
        <dbReference type="SAM" id="SignalP"/>
    </source>
</evidence>
<feature type="signal peptide" evidence="9">
    <location>
        <begin position="1"/>
        <end position="26"/>
    </location>
</feature>
<organism evidence="11 12">
    <name type="scientific">Zophobas morio</name>
    <dbReference type="NCBI Taxonomy" id="2755281"/>
    <lineage>
        <taxon>Eukaryota</taxon>
        <taxon>Metazoa</taxon>
        <taxon>Ecdysozoa</taxon>
        <taxon>Arthropoda</taxon>
        <taxon>Hexapoda</taxon>
        <taxon>Insecta</taxon>
        <taxon>Pterygota</taxon>
        <taxon>Neoptera</taxon>
        <taxon>Endopterygota</taxon>
        <taxon>Coleoptera</taxon>
        <taxon>Polyphaga</taxon>
        <taxon>Cucujiformia</taxon>
        <taxon>Tenebrionidae</taxon>
        <taxon>Zophobas</taxon>
    </lineage>
</organism>
<dbReference type="Proteomes" id="UP001168821">
    <property type="component" value="Unassembled WGS sequence"/>
</dbReference>
<dbReference type="InterPro" id="IPR028082">
    <property type="entry name" value="Peripla_BP_I"/>
</dbReference>
<keyword evidence="3 9" id="KW-0732">Signal</keyword>
<reference evidence="11" key="1">
    <citation type="journal article" date="2023" name="G3 (Bethesda)">
        <title>Whole genome assemblies of Zophobas morio and Tenebrio molitor.</title>
        <authorList>
            <person name="Kaur S."/>
            <person name="Stinson S.A."/>
            <person name="diCenzo G.C."/>
        </authorList>
    </citation>
    <scope>NUCLEOTIDE SEQUENCE</scope>
    <source>
        <strain evidence="11">QUZm001</strain>
    </source>
</reference>
<proteinExistence type="predicted"/>
<evidence type="ECO:0000256" key="1">
    <source>
        <dbReference type="ARBA" id="ARBA00004141"/>
    </source>
</evidence>
<evidence type="ECO:0000256" key="4">
    <source>
        <dbReference type="ARBA" id="ARBA00022989"/>
    </source>
</evidence>
<feature type="chain" id="PRO_5041309133" description="Receptor ligand binding region domain-containing protein" evidence="9">
    <location>
        <begin position="27"/>
        <end position="314"/>
    </location>
</feature>
<evidence type="ECO:0000256" key="6">
    <source>
        <dbReference type="ARBA" id="ARBA00023157"/>
    </source>
</evidence>
<keyword evidence="2" id="KW-0812">Transmembrane</keyword>
<dbReference type="EMBL" id="JALNTZ010000001">
    <property type="protein sequence ID" value="KAJ3665467.1"/>
    <property type="molecule type" value="Genomic_DNA"/>
</dbReference>
<dbReference type="AlphaFoldDB" id="A0AA38MS09"/>
<dbReference type="InterPro" id="IPR050726">
    <property type="entry name" value="mGluR"/>
</dbReference>
<dbReference type="PANTHER" id="PTHR24060">
    <property type="entry name" value="METABOTROPIC GLUTAMATE RECEPTOR"/>
    <property type="match status" value="1"/>
</dbReference>
<dbReference type="SUPFAM" id="SSF53822">
    <property type="entry name" value="Periplasmic binding protein-like I"/>
    <property type="match status" value="1"/>
</dbReference>
<evidence type="ECO:0000313" key="12">
    <source>
        <dbReference type="Proteomes" id="UP001168821"/>
    </source>
</evidence>
<gene>
    <name evidence="11" type="ORF">Zmor_000960</name>
</gene>
<keyword evidence="5" id="KW-0472">Membrane</keyword>
<protein>
    <recommendedName>
        <fullName evidence="10">Receptor ligand binding region domain-containing protein</fullName>
    </recommendedName>
</protein>
<keyword evidence="12" id="KW-1185">Reference proteome</keyword>
<evidence type="ECO:0000256" key="3">
    <source>
        <dbReference type="ARBA" id="ARBA00022729"/>
    </source>
</evidence>
<name>A0AA38MS09_9CUCU</name>
<comment type="subcellular location">
    <subcellularLocation>
        <location evidence="1">Membrane</location>
        <topology evidence="1">Multi-pass membrane protein</topology>
    </subcellularLocation>
</comment>
<keyword evidence="6" id="KW-1015">Disulfide bond</keyword>
<dbReference type="FunFam" id="3.40.50.2300:FF:000219">
    <property type="entry name" value="Glutamate metabotropic receptor 5"/>
    <property type="match status" value="1"/>
</dbReference>
<keyword evidence="4" id="KW-1133">Transmembrane helix</keyword>
<dbReference type="GO" id="GO:0016020">
    <property type="term" value="C:membrane"/>
    <property type="evidence" value="ECO:0007669"/>
    <property type="project" value="UniProtKB-SubCell"/>
</dbReference>
<evidence type="ECO:0000256" key="8">
    <source>
        <dbReference type="ARBA" id="ARBA00023180"/>
    </source>
</evidence>
<evidence type="ECO:0000256" key="7">
    <source>
        <dbReference type="ARBA" id="ARBA00023170"/>
    </source>
</evidence>
<evidence type="ECO:0000256" key="2">
    <source>
        <dbReference type="ARBA" id="ARBA00022692"/>
    </source>
</evidence>
<keyword evidence="8" id="KW-0325">Glycoprotein</keyword>
<dbReference type="FunFam" id="3.40.50.2300:FF:000145">
    <property type="entry name" value="Glutamate receptor, metabotropic"/>
    <property type="match status" value="1"/>
</dbReference>
<dbReference type="Pfam" id="PF01094">
    <property type="entry name" value="ANF_receptor"/>
    <property type="match status" value="1"/>
</dbReference>
<dbReference type="GO" id="GO:0007216">
    <property type="term" value="P:G protein-coupled glutamate receptor signaling pathway"/>
    <property type="evidence" value="ECO:0007669"/>
    <property type="project" value="UniProtKB-ARBA"/>
</dbReference>
<keyword evidence="7" id="KW-0675">Receptor</keyword>
<sequence>MPPNFQNTVVLFMLVIQLFEPSSSTANQDKRISAFLNGDFIIGALFPVHLPPSSTKQPVASLGIKCGKVRELYGIQRVEVTFQTLDRINKDPNLLPNLTLGVEIRDECWYAPVALQQSIELIRDAITPVSSYLDTCHNLTGGQLTGEAGQRGPLIGVVGPGSSSVALQVQNLLQLFHMPQVGYSTTSRDLSDKSRFNYFMRVVPSDYYQAQVMLDIVRHYGWTYVSAVNTDENYGQSGIQAFRELAEEVDVCIAREDSILSKASDESFNKVILNLKQDPKAFVVVCFCEGFTIRGLLKATRRLNMTNHFLFLGR</sequence>
<dbReference type="PRINTS" id="PR00248">
    <property type="entry name" value="GPCRMGR"/>
</dbReference>
<evidence type="ECO:0000256" key="5">
    <source>
        <dbReference type="ARBA" id="ARBA00023136"/>
    </source>
</evidence>
<accession>A0AA38MS09</accession>
<evidence type="ECO:0000259" key="10">
    <source>
        <dbReference type="Pfam" id="PF01094"/>
    </source>
</evidence>
<dbReference type="InterPro" id="IPR000337">
    <property type="entry name" value="GPCR_3"/>
</dbReference>
<evidence type="ECO:0000313" key="11">
    <source>
        <dbReference type="EMBL" id="KAJ3665467.1"/>
    </source>
</evidence>
<dbReference type="InterPro" id="IPR001828">
    <property type="entry name" value="ANF_lig-bd_rcpt"/>
</dbReference>